<dbReference type="GO" id="GO:0032267">
    <property type="term" value="F:tRNA(Ile)-lysidine synthase activity"/>
    <property type="evidence" value="ECO:0007669"/>
    <property type="project" value="UniProtKB-EC"/>
</dbReference>
<dbReference type="Proteomes" id="UP000035268">
    <property type="component" value="Chromosome"/>
</dbReference>
<dbReference type="InterPro" id="IPR014729">
    <property type="entry name" value="Rossmann-like_a/b/a_fold"/>
</dbReference>
<comment type="subcellular location">
    <subcellularLocation>
        <location evidence="1 8">Cytoplasm</location>
    </subcellularLocation>
</comment>
<proteinExistence type="inferred from homology"/>
<dbReference type="PANTHER" id="PTHR43033:SF1">
    <property type="entry name" value="TRNA(ILE)-LYSIDINE SYNTHASE-RELATED"/>
    <property type="match status" value="1"/>
</dbReference>
<evidence type="ECO:0000256" key="6">
    <source>
        <dbReference type="ARBA" id="ARBA00022840"/>
    </source>
</evidence>
<comment type="function">
    <text evidence="8">Ligates lysine onto the cytidine present at position 34 of the AUA codon-specific tRNA(Ile) that contains the anticodon CAU, in an ATP-dependent manner. Cytidine is converted to lysidine, thus changing the amino acid specificity of the tRNA from methionine to isoleucine.</text>
</comment>
<dbReference type="InterPro" id="IPR012094">
    <property type="entry name" value="tRNA_Ile_lys_synt"/>
</dbReference>
<dbReference type="InterPro" id="IPR011063">
    <property type="entry name" value="TilS/TtcA_N"/>
</dbReference>
<dbReference type="OrthoDB" id="9807403at2"/>
<keyword evidence="2 8" id="KW-0963">Cytoplasm</keyword>
<dbReference type="InterPro" id="IPR012796">
    <property type="entry name" value="Lysidine-tRNA-synth_C"/>
</dbReference>
<dbReference type="GO" id="GO:0006400">
    <property type="term" value="P:tRNA modification"/>
    <property type="evidence" value="ECO:0007669"/>
    <property type="project" value="UniProtKB-UniRule"/>
</dbReference>
<feature type="binding site" evidence="8">
    <location>
        <begin position="28"/>
        <end position="33"/>
    </location>
    <ligand>
        <name>ATP</name>
        <dbReference type="ChEBI" id="CHEBI:30616"/>
    </ligand>
</feature>
<protein>
    <recommendedName>
        <fullName evidence="8">tRNA(Ile)-lysidine synthase</fullName>
        <ecNumber evidence="8">6.3.4.19</ecNumber>
    </recommendedName>
    <alternativeName>
        <fullName evidence="8">tRNA(Ile)-2-lysyl-cytidine synthase</fullName>
    </alternativeName>
    <alternativeName>
        <fullName evidence="8">tRNA(Ile)-lysidine synthetase</fullName>
    </alternativeName>
</protein>
<reference evidence="10 11" key="2">
    <citation type="journal article" date="2016" name="ISME J.">
        <title>Characterization of the first cultured representative of Verrucomicrobia subdivision 5 indicates the proposal of a novel phylum.</title>
        <authorList>
            <person name="Spring S."/>
            <person name="Bunk B."/>
            <person name="Sproer C."/>
            <person name="Schumann P."/>
            <person name="Rohde M."/>
            <person name="Tindall B.J."/>
            <person name="Klenk H.P."/>
        </authorList>
    </citation>
    <scope>NUCLEOTIDE SEQUENCE [LARGE SCALE GENOMIC DNA]</scope>
    <source>
        <strain evidence="10 11">L21-Fru-AB</strain>
    </source>
</reference>
<dbReference type="InterPro" id="IPR012795">
    <property type="entry name" value="tRNA_Ile_lys_synt_N"/>
</dbReference>
<keyword evidence="3 8" id="KW-0436">Ligase</keyword>
<dbReference type="SUPFAM" id="SSF56037">
    <property type="entry name" value="PheT/TilS domain"/>
    <property type="match status" value="1"/>
</dbReference>
<dbReference type="Pfam" id="PF01171">
    <property type="entry name" value="ATP_bind_3"/>
    <property type="match status" value="1"/>
</dbReference>
<dbReference type="SUPFAM" id="SSF52402">
    <property type="entry name" value="Adenine nucleotide alpha hydrolases-like"/>
    <property type="match status" value="1"/>
</dbReference>
<dbReference type="InterPro" id="IPR015262">
    <property type="entry name" value="tRNA_Ile_lys_synt_subst-bd"/>
</dbReference>
<dbReference type="RefSeq" id="WP_052882593.1">
    <property type="nucleotide sequence ID" value="NZ_CP010904.1"/>
</dbReference>
<dbReference type="STRING" id="1307763.L21SP4_02122"/>
<accession>A0A0G3EG88</accession>
<dbReference type="KEGG" id="vbl:L21SP4_02122"/>
<keyword evidence="5 8" id="KW-0547">Nucleotide-binding</keyword>
<organism evidence="10 11">
    <name type="scientific">Kiritimatiella glycovorans</name>
    <dbReference type="NCBI Taxonomy" id="1307763"/>
    <lineage>
        <taxon>Bacteria</taxon>
        <taxon>Pseudomonadati</taxon>
        <taxon>Kiritimatiellota</taxon>
        <taxon>Kiritimatiellia</taxon>
        <taxon>Kiritimatiellales</taxon>
        <taxon>Kiritimatiellaceae</taxon>
        <taxon>Kiritimatiella</taxon>
    </lineage>
</organism>
<dbReference type="SMART" id="SM00977">
    <property type="entry name" value="TilS_C"/>
    <property type="match status" value="1"/>
</dbReference>
<comment type="catalytic activity">
    <reaction evidence="7 8">
        <text>cytidine(34) in tRNA(Ile2) + L-lysine + ATP = lysidine(34) in tRNA(Ile2) + AMP + diphosphate + H(+)</text>
        <dbReference type="Rhea" id="RHEA:43744"/>
        <dbReference type="Rhea" id="RHEA-COMP:10625"/>
        <dbReference type="Rhea" id="RHEA-COMP:10670"/>
        <dbReference type="ChEBI" id="CHEBI:15378"/>
        <dbReference type="ChEBI" id="CHEBI:30616"/>
        <dbReference type="ChEBI" id="CHEBI:32551"/>
        <dbReference type="ChEBI" id="CHEBI:33019"/>
        <dbReference type="ChEBI" id="CHEBI:82748"/>
        <dbReference type="ChEBI" id="CHEBI:83665"/>
        <dbReference type="ChEBI" id="CHEBI:456215"/>
        <dbReference type="EC" id="6.3.4.19"/>
    </reaction>
</comment>
<evidence type="ECO:0000313" key="10">
    <source>
        <dbReference type="EMBL" id="AKJ65353.1"/>
    </source>
</evidence>
<dbReference type="GO" id="GO:0005737">
    <property type="term" value="C:cytoplasm"/>
    <property type="evidence" value="ECO:0007669"/>
    <property type="project" value="UniProtKB-SubCell"/>
</dbReference>
<dbReference type="SUPFAM" id="SSF82829">
    <property type="entry name" value="MesJ substrate recognition domain-like"/>
    <property type="match status" value="1"/>
</dbReference>
<dbReference type="GO" id="GO:0005524">
    <property type="term" value="F:ATP binding"/>
    <property type="evidence" value="ECO:0007669"/>
    <property type="project" value="UniProtKB-UniRule"/>
</dbReference>
<gene>
    <name evidence="8 10" type="primary">tilS</name>
    <name evidence="10" type="ORF">L21SP4_02122</name>
</gene>
<reference evidence="11" key="1">
    <citation type="submission" date="2015-02" db="EMBL/GenBank/DDBJ databases">
        <title>Description and complete genome sequence of the first cultured representative of the subdivision 5 of the Verrucomicrobia phylum.</title>
        <authorList>
            <person name="Spring S."/>
            <person name="Bunk B."/>
            <person name="Sproer C."/>
            <person name="Klenk H.-P."/>
        </authorList>
    </citation>
    <scope>NUCLEOTIDE SEQUENCE [LARGE SCALE GENOMIC DNA]</scope>
    <source>
        <strain evidence="11">L21-Fru-AB</strain>
    </source>
</reference>
<name>A0A0G3EG88_9BACT</name>
<comment type="domain">
    <text evidence="8">The N-terminal region contains the highly conserved SGGXDS motif, predicted to be a P-loop motif involved in ATP binding.</text>
</comment>
<keyword evidence="6 8" id="KW-0067">ATP-binding</keyword>
<dbReference type="Pfam" id="PF11734">
    <property type="entry name" value="TilS_C"/>
    <property type="match status" value="1"/>
</dbReference>
<dbReference type="Gene3D" id="3.40.50.620">
    <property type="entry name" value="HUPs"/>
    <property type="match status" value="1"/>
</dbReference>
<dbReference type="HAMAP" id="MF_01161">
    <property type="entry name" value="tRNA_Ile_lys_synt"/>
    <property type="match status" value="1"/>
</dbReference>
<evidence type="ECO:0000256" key="1">
    <source>
        <dbReference type="ARBA" id="ARBA00004496"/>
    </source>
</evidence>
<keyword evidence="11" id="KW-1185">Reference proteome</keyword>
<dbReference type="EC" id="6.3.4.19" evidence="8"/>
<keyword evidence="4 8" id="KW-0819">tRNA processing</keyword>
<dbReference type="NCBIfam" id="TIGR02432">
    <property type="entry name" value="lysidine_TilS_N"/>
    <property type="match status" value="1"/>
</dbReference>
<evidence type="ECO:0000259" key="9">
    <source>
        <dbReference type="SMART" id="SM00977"/>
    </source>
</evidence>
<evidence type="ECO:0000256" key="4">
    <source>
        <dbReference type="ARBA" id="ARBA00022694"/>
    </source>
</evidence>
<dbReference type="CDD" id="cd01992">
    <property type="entry name" value="TilS_N"/>
    <property type="match status" value="1"/>
</dbReference>
<evidence type="ECO:0000256" key="3">
    <source>
        <dbReference type="ARBA" id="ARBA00022598"/>
    </source>
</evidence>
<dbReference type="PATRIC" id="fig|1609981.3.peg.2207"/>
<evidence type="ECO:0000256" key="2">
    <source>
        <dbReference type="ARBA" id="ARBA00022490"/>
    </source>
</evidence>
<feature type="domain" description="Lysidine-tRNA(Ile) synthetase C-terminal" evidence="9">
    <location>
        <begin position="391"/>
        <end position="465"/>
    </location>
</feature>
<dbReference type="PANTHER" id="PTHR43033">
    <property type="entry name" value="TRNA(ILE)-LYSIDINE SYNTHASE-RELATED"/>
    <property type="match status" value="1"/>
</dbReference>
<sequence length="474" mass="53833">MKVFDQVRASLKQSGFAGRGATIALAVSGGADSVFLLHALHFLAAPLDLRLCTLHLHHGIRPRGAEQDLRLVRALSWRLGIPCFSARRDVPALAESENLSIEMAARRARRDFFTDAGRRLEIDAVALGHTADDRVESVLLKLSRGTGLRGLAGMRPVHREDALTLLRPLLDVRREELVAVLHAHRIPWREDTTNRDRKIPRNMVRHRILPEIEQRLHPAFRENVLRSLDILREEEAWLSDMALGLMKSVTAPRRGQLLAERLRAYPVAARRRMLQAWLHECEVEVDALSFETLERIDALCAHDRGTRSVPLRGTLRVVNQYGKLRVARRGERRRAGFRTEIQVEGETWLPGPGLHVAARFGRGIQRDRARRIGEFPARASISRKAVGGHPLTVRSFREGDRMRPLGSGGTRKLQDIFTDARVPREERTQIPLVECRGEIVWIPGFRIAENWKLHDPRQKAVWLSIDRKGPEEDG</sequence>
<dbReference type="Gene3D" id="1.20.59.20">
    <property type="match status" value="1"/>
</dbReference>
<dbReference type="Pfam" id="PF09179">
    <property type="entry name" value="TilS"/>
    <property type="match status" value="1"/>
</dbReference>
<dbReference type="AlphaFoldDB" id="A0A0G3EG88"/>
<comment type="similarity">
    <text evidence="8">Belongs to the tRNA(Ile)-lysidine synthase family.</text>
</comment>
<dbReference type="NCBIfam" id="TIGR02433">
    <property type="entry name" value="lysidine_TilS_C"/>
    <property type="match status" value="1"/>
</dbReference>
<evidence type="ECO:0000256" key="8">
    <source>
        <dbReference type="HAMAP-Rule" id="MF_01161"/>
    </source>
</evidence>
<evidence type="ECO:0000256" key="7">
    <source>
        <dbReference type="ARBA" id="ARBA00048539"/>
    </source>
</evidence>
<evidence type="ECO:0000313" key="11">
    <source>
        <dbReference type="Proteomes" id="UP000035268"/>
    </source>
</evidence>
<dbReference type="EMBL" id="CP010904">
    <property type="protein sequence ID" value="AKJ65353.1"/>
    <property type="molecule type" value="Genomic_DNA"/>
</dbReference>
<evidence type="ECO:0000256" key="5">
    <source>
        <dbReference type="ARBA" id="ARBA00022741"/>
    </source>
</evidence>